<name>A0A834T3U0_9FABA</name>
<keyword evidence="3" id="KW-1185">Reference proteome</keyword>
<gene>
    <name evidence="2" type="ORF">G2W53_029737</name>
</gene>
<evidence type="ECO:0000313" key="3">
    <source>
        <dbReference type="Proteomes" id="UP000634136"/>
    </source>
</evidence>
<organism evidence="2 3">
    <name type="scientific">Senna tora</name>
    <dbReference type="NCBI Taxonomy" id="362788"/>
    <lineage>
        <taxon>Eukaryota</taxon>
        <taxon>Viridiplantae</taxon>
        <taxon>Streptophyta</taxon>
        <taxon>Embryophyta</taxon>
        <taxon>Tracheophyta</taxon>
        <taxon>Spermatophyta</taxon>
        <taxon>Magnoliopsida</taxon>
        <taxon>eudicotyledons</taxon>
        <taxon>Gunneridae</taxon>
        <taxon>Pentapetalae</taxon>
        <taxon>rosids</taxon>
        <taxon>fabids</taxon>
        <taxon>Fabales</taxon>
        <taxon>Fabaceae</taxon>
        <taxon>Caesalpinioideae</taxon>
        <taxon>Cassia clade</taxon>
        <taxon>Senna</taxon>
    </lineage>
</organism>
<reference evidence="2" key="1">
    <citation type="submission" date="2020-09" db="EMBL/GenBank/DDBJ databases">
        <title>Genome-Enabled Discovery of Anthraquinone Biosynthesis in Senna tora.</title>
        <authorList>
            <person name="Kang S.-H."/>
            <person name="Pandey R.P."/>
            <person name="Lee C.-M."/>
            <person name="Sim J.-S."/>
            <person name="Jeong J.-T."/>
            <person name="Choi B.-S."/>
            <person name="Jung M."/>
            <person name="Ginzburg D."/>
            <person name="Zhao K."/>
            <person name="Won S.Y."/>
            <person name="Oh T.-J."/>
            <person name="Yu Y."/>
            <person name="Kim N.-H."/>
            <person name="Lee O.R."/>
            <person name="Lee T.-H."/>
            <person name="Bashyal P."/>
            <person name="Kim T.-S."/>
            <person name="Lee W.-H."/>
            <person name="Kawkins C."/>
            <person name="Kim C.-K."/>
            <person name="Kim J.S."/>
            <person name="Ahn B.O."/>
            <person name="Rhee S.Y."/>
            <person name="Sohng J.K."/>
        </authorList>
    </citation>
    <scope>NUCLEOTIDE SEQUENCE</scope>
    <source>
        <tissue evidence="2">Leaf</tissue>
    </source>
</reference>
<evidence type="ECO:0000256" key="1">
    <source>
        <dbReference type="SAM" id="MobiDB-lite"/>
    </source>
</evidence>
<dbReference type="EMBL" id="JAAIUW010000009">
    <property type="protein sequence ID" value="KAF7815768.1"/>
    <property type="molecule type" value="Genomic_DNA"/>
</dbReference>
<accession>A0A834T3U0</accession>
<proteinExistence type="predicted"/>
<protein>
    <submittedName>
        <fullName evidence="2">Uncharacterized protein</fullName>
    </submittedName>
</protein>
<sequence length="24" mass="2729">MAFASENGYPFSDSFRIPNPNPNR</sequence>
<feature type="region of interest" description="Disordered" evidence="1">
    <location>
        <begin position="1"/>
        <end position="24"/>
    </location>
</feature>
<dbReference type="Proteomes" id="UP000634136">
    <property type="component" value="Unassembled WGS sequence"/>
</dbReference>
<evidence type="ECO:0000313" key="2">
    <source>
        <dbReference type="EMBL" id="KAF7815768.1"/>
    </source>
</evidence>
<dbReference type="AlphaFoldDB" id="A0A834T3U0"/>
<comment type="caution">
    <text evidence="2">The sequence shown here is derived from an EMBL/GenBank/DDBJ whole genome shotgun (WGS) entry which is preliminary data.</text>
</comment>